<evidence type="ECO:0000313" key="14">
    <source>
        <dbReference type="EMBL" id="NKZ04289.1"/>
    </source>
</evidence>
<evidence type="ECO:0000256" key="8">
    <source>
        <dbReference type="ARBA" id="ARBA00022989"/>
    </source>
</evidence>
<dbReference type="GO" id="GO:0000155">
    <property type="term" value="F:phosphorelay sensor kinase activity"/>
    <property type="evidence" value="ECO:0007669"/>
    <property type="project" value="InterPro"/>
</dbReference>
<proteinExistence type="predicted"/>
<dbReference type="InterPro" id="IPR003661">
    <property type="entry name" value="HisK_dim/P_dom"/>
</dbReference>
<reference evidence="14 15" key="1">
    <citation type="submission" date="2020-04" db="EMBL/GenBank/DDBJ databases">
        <title>MicrobeNet Type strains.</title>
        <authorList>
            <person name="Nicholson A.C."/>
        </authorList>
    </citation>
    <scope>NUCLEOTIDE SEQUENCE [LARGE SCALE GENOMIC DNA]</scope>
    <source>
        <strain evidence="14 15">ATCC BAA-277</strain>
    </source>
</reference>
<evidence type="ECO:0000313" key="15">
    <source>
        <dbReference type="Proteomes" id="UP000579250"/>
    </source>
</evidence>
<dbReference type="SMART" id="SM00304">
    <property type="entry name" value="HAMP"/>
    <property type="match status" value="1"/>
</dbReference>
<dbReference type="SUPFAM" id="SSF47384">
    <property type="entry name" value="Homodimeric domain of signal transducing histidine kinase"/>
    <property type="match status" value="1"/>
</dbReference>
<accession>A0A846YV43</accession>
<keyword evidence="4" id="KW-0597">Phosphoprotein</keyword>
<keyword evidence="9" id="KW-0902">Two-component regulatory system</keyword>
<dbReference type="EMBL" id="JAAXPI010000011">
    <property type="protein sequence ID" value="NKZ04289.1"/>
    <property type="molecule type" value="Genomic_DNA"/>
</dbReference>
<dbReference type="InterPro" id="IPR004358">
    <property type="entry name" value="Sig_transdc_His_kin-like_C"/>
</dbReference>
<name>A0A846YV43_9ACTN</name>
<dbReference type="SUPFAM" id="SSF55874">
    <property type="entry name" value="ATPase domain of HSP90 chaperone/DNA topoisomerase II/histidine kinase"/>
    <property type="match status" value="1"/>
</dbReference>
<keyword evidence="5" id="KW-0808">Transferase</keyword>
<dbReference type="SMART" id="SM00388">
    <property type="entry name" value="HisKA"/>
    <property type="match status" value="1"/>
</dbReference>
<keyword evidence="7 14" id="KW-0418">Kinase</keyword>
<evidence type="ECO:0000256" key="11">
    <source>
        <dbReference type="SAM" id="Phobius"/>
    </source>
</evidence>
<dbReference type="Gene3D" id="3.30.565.10">
    <property type="entry name" value="Histidine kinase-like ATPase, C-terminal domain"/>
    <property type="match status" value="1"/>
</dbReference>
<dbReference type="Gene3D" id="1.10.287.130">
    <property type="match status" value="1"/>
</dbReference>
<sequence>MNRPPGLSARLKLTLSYAGFLILAGGLLLAVVWVFLLRYVPDNAFVTKPRLGRYGAPSPQFMPDRSDLLRAFAPRAAQAMAFLLVFGLLGGWILAGRMLAPLARITDAARLAADGSLSHRIRLHGRRDEFRELADVFDTMLQQLESHVREQQRFAANASHELRTPLAISQALLDVARNDPARDQGELIQRLYTVNTRAIDLTEALLLLSRGNSRSFTREPVDLSLVAEQAAETLLPLAEQRRITLDVTGETAMANGSAELLLRMVTNLVQNAIVHNLPTGGTVTVHTEPQHDASMLRVENTGHEVPAELLPTLTEPFQRGTQRVHTNEHAGVGLGLAIVHSIVRAHDGTLDLTPRPTGGLRVTIRLPRTPQASSPHEAR</sequence>
<dbReference type="InterPro" id="IPR050428">
    <property type="entry name" value="TCS_sensor_his_kinase"/>
</dbReference>
<comment type="subcellular location">
    <subcellularLocation>
        <location evidence="2">Cell membrane</location>
    </subcellularLocation>
</comment>
<comment type="catalytic activity">
    <reaction evidence="1">
        <text>ATP + protein L-histidine = ADP + protein N-phospho-L-histidine.</text>
        <dbReference type="EC" id="2.7.13.3"/>
    </reaction>
</comment>
<evidence type="ECO:0000259" key="12">
    <source>
        <dbReference type="PROSITE" id="PS50109"/>
    </source>
</evidence>
<dbReference type="InterPro" id="IPR003594">
    <property type="entry name" value="HATPase_dom"/>
</dbReference>
<dbReference type="CDD" id="cd00082">
    <property type="entry name" value="HisKA"/>
    <property type="match status" value="1"/>
</dbReference>
<keyword evidence="15" id="KW-1185">Reference proteome</keyword>
<dbReference type="Gene3D" id="6.10.340.10">
    <property type="match status" value="1"/>
</dbReference>
<evidence type="ECO:0000256" key="1">
    <source>
        <dbReference type="ARBA" id="ARBA00000085"/>
    </source>
</evidence>
<dbReference type="CDD" id="cd06225">
    <property type="entry name" value="HAMP"/>
    <property type="match status" value="1"/>
</dbReference>
<keyword evidence="6 11" id="KW-0812">Transmembrane</keyword>
<dbReference type="Pfam" id="PF00512">
    <property type="entry name" value="HisKA"/>
    <property type="match status" value="1"/>
</dbReference>
<evidence type="ECO:0000259" key="13">
    <source>
        <dbReference type="PROSITE" id="PS50885"/>
    </source>
</evidence>
<comment type="caution">
    <text evidence="14">The sequence shown here is derived from an EMBL/GenBank/DDBJ whole genome shotgun (WGS) entry which is preliminary data.</text>
</comment>
<dbReference type="InterPro" id="IPR003660">
    <property type="entry name" value="HAMP_dom"/>
</dbReference>
<dbReference type="PRINTS" id="PR00344">
    <property type="entry name" value="BCTRLSENSOR"/>
</dbReference>
<dbReference type="Pfam" id="PF00672">
    <property type="entry name" value="HAMP"/>
    <property type="match status" value="1"/>
</dbReference>
<evidence type="ECO:0000256" key="2">
    <source>
        <dbReference type="ARBA" id="ARBA00004236"/>
    </source>
</evidence>
<dbReference type="Pfam" id="PF02518">
    <property type="entry name" value="HATPase_c"/>
    <property type="match status" value="1"/>
</dbReference>
<evidence type="ECO:0000256" key="5">
    <source>
        <dbReference type="ARBA" id="ARBA00022679"/>
    </source>
</evidence>
<evidence type="ECO:0000256" key="7">
    <source>
        <dbReference type="ARBA" id="ARBA00022777"/>
    </source>
</evidence>
<dbReference type="InterPro" id="IPR005467">
    <property type="entry name" value="His_kinase_dom"/>
</dbReference>
<evidence type="ECO:0000256" key="9">
    <source>
        <dbReference type="ARBA" id="ARBA00023012"/>
    </source>
</evidence>
<dbReference type="InterPro" id="IPR036890">
    <property type="entry name" value="HATPase_C_sf"/>
</dbReference>
<evidence type="ECO:0000256" key="10">
    <source>
        <dbReference type="ARBA" id="ARBA00023136"/>
    </source>
</evidence>
<gene>
    <name evidence="14" type="ORF">HGB48_11060</name>
</gene>
<dbReference type="EC" id="2.7.13.3" evidence="3"/>
<dbReference type="SMART" id="SM00387">
    <property type="entry name" value="HATPase_c"/>
    <property type="match status" value="1"/>
</dbReference>
<feature type="domain" description="HAMP" evidence="13">
    <location>
        <begin position="96"/>
        <end position="149"/>
    </location>
</feature>
<dbReference type="GO" id="GO:0005886">
    <property type="term" value="C:plasma membrane"/>
    <property type="evidence" value="ECO:0007669"/>
    <property type="project" value="UniProtKB-SubCell"/>
</dbReference>
<dbReference type="Proteomes" id="UP000579250">
    <property type="component" value="Unassembled WGS sequence"/>
</dbReference>
<evidence type="ECO:0000256" key="6">
    <source>
        <dbReference type="ARBA" id="ARBA00022692"/>
    </source>
</evidence>
<dbReference type="PROSITE" id="PS50109">
    <property type="entry name" value="HIS_KIN"/>
    <property type="match status" value="1"/>
</dbReference>
<evidence type="ECO:0000256" key="3">
    <source>
        <dbReference type="ARBA" id="ARBA00012438"/>
    </source>
</evidence>
<dbReference type="SUPFAM" id="SSF158472">
    <property type="entry name" value="HAMP domain-like"/>
    <property type="match status" value="1"/>
</dbReference>
<protein>
    <recommendedName>
        <fullName evidence="3">histidine kinase</fullName>
        <ecNumber evidence="3">2.7.13.3</ecNumber>
    </recommendedName>
</protein>
<dbReference type="PANTHER" id="PTHR45436:SF5">
    <property type="entry name" value="SENSOR HISTIDINE KINASE TRCS"/>
    <property type="match status" value="1"/>
</dbReference>
<feature type="transmembrane region" description="Helical" evidence="11">
    <location>
        <begin position="20"/>
        <end position="40"/>
    </location>
</feature>
<dbReference type="PROSITE" id="PS50885">
    <property type="entry name" value="HAMP"/>
    <property type="match status" value="1"/>
</dbReference>
<dbReference type="PANTHER" id="PTHR45436">
    <property type="entry name" value="SENSOR HISTIDINE KINASE YKOH"/>
    <property type="match status" value="1"/>
</dbReference>
<dbReference type="InterPro" id="IPR036097">
    <property type="entry name" value="HisK_dim/P_sf"/>
</dbReference>
<feature type="domain" description="Histidine kinase" evidence="12">
    <location>
        <begin position="157"/>
        <end position="370"/>
    </location>
</feature>
<feature type="transmembrane region" description="Helical" evidence="11">
    <location>
        <begin position="76"/>
        <end position="95"/>
    </location>
</feature>
<evidence type="ECO:0000256" key="4">
    <source>
        <dbReference type="ARBA" id="ARBA00022553"/>
    </source>
</evidence>
<dbReference type="AlphaFoldDB" id="A0A846YV43"/>
<keyword evidence="8 11" id="KW-1133">Transmembrane helix</keyword>
<keyword evidence="10 11" id="KW-0472">Membrane</keyword>
<dbReference type="RefSeq" id="WP_067637400.1">
    <property type="nucleotide sequence ID" value="NZ_JAAXPI010000011.1"/>
</dbReference>
<organism evidence="14 15">
    <name type="scientific">Actinomadura latina</name>
    <dbReference type="NCBI Taxonomy" id="163603"/>
    <lineage>
        <taxon>Bacteria</taxon>
        <taxon>Bacillati</taxon>
        <taxon>Actinomycetota</taxon>
        <taxon>Actinomycetes</taxon>
        <taxon>Streptosporangiales</taxon>
        <taxon>Thermomonosporaceae</taxon>
        <taxon>Actinomadura</taxon>
    </lineage>
</organism>